<proteinExistence type="predicted"/>
<feature type="region of interest" description="Disordered" evidence="1">
    <location>
        <begin position="44"/>
        <end position="63"/>
    </location>
</feature>
<evidence type="ECO:0000256" key="1">
    <source>
        <dbReference type="SAM" id="MobiDB-lite"/>
    </source>
</evidence>
<sequence>MAGWFIVTARAGGAGTVSGAPQLASVTGPADTDGGVSGSFAVAEQPASRTARTDNGAAARQDTVDRRARTRMGTAFQHLVDGSFGAVAGLLADGTCVCGRPSRAGAQ</sequence>
<gene>
    <name evidence="2" type="ORF">Aau02nite_91490</name>
</gene>
<dbReference type="AlphaFoldDB" id="A0A919SZ09"/>
<evidence type="ECO:0000313" key="2">
    <source>
        <dbReference type="EMBL" id="GIM80639.1"/>
    </source>
</evidence>
<protein>
    <submittedName>
        <fullName evidence="2">Uncharacterized protein</fullName>
    </submittedName>
</protein>
<organism evidence="2 3">
    <name type="scientific">Actinoplanes auranticolor</name>
    <dbReference type="NCBI Taxonomy" id="47988"/>
    <lineage>
        <taxon>Bacteria</taxon>
        <taxon>Bacillati</taxon>
        <taxon>Actinomycetota</taxon>
        <taxon>Actinomycetes</taxon>
        <taxon>Micromonosporales</taxon>
        <taxon>Micromonosporaceae</taxon>
        <taxon>Actinoplanes</taxon>
    </lineage>
</organism>
<name>A0A919SZ09_9ACTN</name>
<keyword evidence="3" id="KW-1185">Reference proteome</keyword>
<evidence type="ECO:0000313" key="3">
    <source>
        <dbReference type="Proteomes" id="UP000681340"/>
    </source>
</evidence>
<dbReference type="EMBL" id="BOQL01000102">
    <property type="protein sequence ID" value="GIM80639.1"/>
    <property type="molecule type" value="Genomic_DNA"/>
</dbReference>
<dbReference type="Proteomes" id="UP000681340">
    <property type="component" value="Unassembled WGS sequence"/>
</dbReference>
<comment type="caution">
    <text evidence="2">The sequence shown here is derived from an EMBL/GenBank/DDBJ whole genome shotgun (WGS) entry which is preliminary data.</text>
</comment>
<accession>A0A919SZ09</accession>
<reference evidence="2" key="1">
    <citation type="submission" date="2021-03" db="EMBL/GenBank/DDBJ databases">
        <title>Whole genome shotgun sequence of Actinoplanes auranticolor NBRC 12245.</title>
        <authorList>
            <person name="Komaki H."/>
            <person name="Tamura T."/>
        </authorList>
    </citation>
    <scope>NUCLEOTIDE SEQUENCE</scope>
    <source>
        <strain evidence="2">NBRC 12245</strain>
    </source>
</reference>